<reference evidence="9" key="1">
    <citation type="submission" date="2016-10" db="EMBL/GenBank/DDBJ databases">
        <authorList>
            <person name="Varghese N."/>
            <person name="Submissions S."/>
        </authorList>
    </citation>
    <scope>NUCLEOTIDE SEQUENCE [LARGE SCALE GENOMIC DNA]</scope>
    <source>
        <strain evidence="9">DSM 23920</strain>
    </source>
</reference>
<dbReference type="InterPro" id="IPR004839">
    <property type="entry name" value="Aminotransferase_I/II_large"/>
</dbReference>
<dbReference type="InterPro" id="IPR015424">
    <property type="entry name" value="PyrdxlP-dep_Trfase"/>
</dbReference>
<protein>
    <submittedName>
        <fullName evidence="8">8-amino-7-oxononanoate synthase</fullName>
    </submittedName>
</protein>
<organism evidence="8 9">
    <name type="scientific">Chitinophaga terrae</name>
    <name type="common">ex Kim and Jung 2007</name>
    <dbReference type="NCBI Taxonomy" id="408074"/>
    <lineage>
        <taxon>Bacteria</taxon>
        <taxon>Pseudomonadati</taxon>
        <taxon>Bacteroidota</taxon>
        <taxon>Chitinophagia</taxon>
        <taxon>Chitinophagales</taxon>
        <taxon>Chitinophagaceae</taxon>
        <taxon>Chitinophaga</taxon>
    </lineage>
</organism>
<dbReference type="EMBL" id="FNRL01000038">
    <property type="protein sequence ID" value="SEB07823.1"/>
    <property type="molecule type" value="Genomic_DNA"/>
</dbReference>
<comment type="similarity">
    <text evidence="3">Belongs to the class-II pyridoxal-phosphate-dependent aminotransferase family. BioF subfamily.</text>
</comment>
<evidence type="ECO:0000256" key="6">
    <source>
        <dbReference type="RuleBase" id="RU003693"/>
    </source>
</evidence>
<keyword evidence="5 6" id="KW-0663">Pyridoxal phosphate</keyword>
<comment type="pathway">
    <text evidence="2">Lipid metabolism.</text>
</comment>
<dbReference type="GO" id="GO:0016740">
    <property type="term" value="F:transferase activity"/>
    <property type="evidence" value="ECO:0007669"/>
    <property type="project" value="UniProtKB-KW"/>
</dbReference>
<sequence length="375" mass="41341">MPKIKTMEKDAFLLKWLEERRSADAYRELRLPGGKVDFCSNDYLGLARSEAVRAYIHTLMEERHPAYGSTGSRLLSGNYEWAESMEQDLAAFHKARAGLLYNSGYDANLGLFSSVGRRGDTIIYDQLIHASIRDGVRLSAAQAFSFKHNDVADLEKRLQKAVGNVFVAVESVYSMDGDLAPLEEIAELCGHYKANLVVDEAHATGVVGPAGAGLVQELNLEDKCFARVHTFGKAVGCHGAVVLGSETLRQYLINFSRSFIYTTALAPASLAAIEAGYAHFPYMDEERKQLRELVHLFRTGVTKQELLPGELPIQAVLTPGNENARHIAAALQQDGLDVRPILHPTVPEGGERLRIVFHSYNTADEVSRLIKVLAS</sequence>
<evidence type="ECO:0000256" key="1">
    <source>
        <dbReference type="ARBA" id="ARBA00001933"/>
    </source>
</evidence>
<dbReference type="GO" id="GO:0030170">
    <property type="term" value="F:pyridoxal phosphate binding"/>
    <property type="evidence" value="ECO:0007669"/>
    <property type="project" value="InterPro"/>
</dbReference>
<evidence type="ECO:0000313" key="9">
    <source>
        <dbReference type="Proteomes" id="UP000199656"/>
    </source>
</evidence>
<name>A0A1H4GDW8_9BACT</name>
<proteinExistence type="inferred from homology"/>
<dbReference type="InterPro" id="IPR001917">
    <property type="entry name" value="Aminotrans_II_pyridoxalP_BS"/>
</dbReference>
<accession>A0A1H4GDW8</accession>
<dbReference type="GO" id="GO:0009102">
    <property type="term" value="P:biotin biosynthetic process"/>
    <property type="evidence" value="ECO:0007669"/>
    <property type="project" value="TreeGrafter"/>
</dbReference>
<dbReference type="STRING" id="408074.SAMN05660909_05229"/>
<dbReference type="Proteomes" id="UP000199656">
    <property type="component" value="Unassembled WGS sequence"/>
</dbReference>
<gene>
    <name evidence="8" type="ORF">SAMN05660909_05229</name>
</gene>
<dbReference type="Gene3D" id="3.40.640.10">
    <property type="entry name" value="Type I PLP-dependent aspartate aminotransferase-like (Major domain)"/>
    <property type="match status" value="1"/>
</dbReference>
<dbReference type="Gene3D" id="3.90.1150.10">
    <property type="entry name" value="Aspartate Aminotransferase, domain 1"/>
    <property type="match status" value="1"/>
</dbReference>
<dbReference type="PROSITE" id="PS00599">
    <property type="entry name" value="AA_TRANSFER_CLASS_2"/>
    <property type="match status" value="1"/>
</dbReference>
<dbReference type="PANTHER" id="PTHR13693">
    <property type="entry name" value="CLASS II AMINOTRANSFERASE/8-AMINO-7-OXONONANOATE SYNTHASE"/>
    <property type="match status" value="1"/>
</dbReference>
<evidence type="ECO:0000256" key="3">
    <source>
        <dbReference type="ARBA" id="ARBA00010008"/>
    </source>
</evidence>
<dbReference type="Pfam" id="PF00155">
    <property type="entry name" value="Aminotran_1_2"/>
    <property type="match status" value="1"/>
</dbReference>
<dbReference type="PANTHER" id="PTHR13693:SF77">
    <property type="entry name" value="8-AMINO-7-OXONONANOATE SYNTHASE"/>
    <property type="match status" value="1"/>
</dbReference>
<feature type="domain" description="Aminotransferase class I/classII large" evidence="7">
    <location>
        <begin position="35"/>
        <end position="371"/>
    </location>
</feature>
<evidence type="ECO:0000256" key="2">
    <source>
        <dbReference type="ARBA" id="ARBA00005189"/>
    </source>
</evidence>
<evidence type="ECO:0000256" key="5">
    <source>
        <dbReference type="ARBA" id="ARBA00022898"/>
    </source>
</evidence>
<dbReference type="InterPro" id="IPR050087">
    <property type="entry name" value="AON_synthase_class-II"/>
</dbReference>
<keyword evidence="9" id="KW-1185">Reference proteome</keyword>
<dbReference type="AlphaFoldDB" id="A0A1H4GDW8"/>
<keyword evidence="4" id="KW-0808">Transferase</keyword>
<evidence type="ECO:0000313" key="8">
    <source>
        <dbReference type="EMBL" id="SEB07823.1"/>
    </source>
</evidence>
<dbReference type="InterPro" id="IPR015422">
    <property type="entry name" value="PyrdxlP-dep_Trfase_small"/>
</dbReference>
<evidence type="ECO:0000256" key="4">
    <source>
        <dbReference type="ARBA" id="ARBA00022679"/>
    </source>
</evidence>
<comment type="cofactor">
    <cofactor evidence="1 6">
        <name>pyridoxal 5'-phosphate</name>
        <dbReference type="ChEBI" id="CHEBI:597326"/>
    </cofactor>
</comment>
<evidence type="ECO:0000259" key="7">
    <source>
        <dbReference type="Pfam" id="PF00155"/>
    </source>
</evidence>
<dbReference type="InterPro" id="IPR015421">
    <property type="entry name" value="PyrdxlP-dep_Trfase_major"/>
</dbReference>
<dbReference type="SUPFAM" id="SSF53383">
    <property type="entry name" value="PLP-dependent transferases"/>
    <property type="match status" value="1"/>
</dbReference>